<gene>
    <name evidence="1" type="ORF">SAMN05444388_102263</name>
</gene>
<dbReference type="Proteomes" id="UP000184112">
    <property type="component" value="Unassembled WGS sequence"/>
</dbReference>
<dbReference type="RefSeq" id="WP_159436639.1">
    <property type="nucleotide sequence ID" value="NZ_CP031763.1"/>
</dbReference>
<organism evidence="1 2">
    <name type="scientific">Flavobacterium johnsoniae</name>
    <name type="common">Cytophaga johnsonae</name>
    <dbReference type="NCBI Taxonomy" id="986"/>
    <lineage>
        <taxon>Bacteria</taxon>
        <taxon>Pseudomonadati</taxon>
        <taxon>Bacteroidota</taxon>
        <taxon>Flavobacteriia</taxon>
        <taxon>Flavobacteriales</taxon>
        <taxon>Flavobacteriaceae</taxon>
        <taxon>Flavobacterium</taxon>
    </lineage>
</organism>
<reference evidence="1 2" key="1">
    <citation type="submission" date="2016-11" db="EMBL/GenBank/DDBJ databases">
        <authorList>
            <person name="Jaros S."/>
            <person name="Januszkiewicz K."/>
            <person name="Wedrychowicz H."/>
        </authorList>
    </citation>
    <scope>NUCLEOTIDE SEQUENCE [LARGE SCALE GENOMIC DNA]</scope>
    <source>
        <strain evidence="1 2">DSM 6792</strain>
    </source>
</reference>
<protein>
    <submittedName>
        <fullName evidence="1">Uncharacterized protein</fullName>
    </submittedName>
</protein>
<dbReference type="EMBL" id="FQWH01000002">
    <property type="protein sequence ID" value="SHG32107.1"/>
    <property type="molecule type" value="Genomic_DNA"/>
</dbReference>
<proteinExistence type="predicted"/>
<evidence type="ECO:0000313" key="1">
    <source>
        <dbReference type="EMBL" id="SHG32107.1"/>
    </source>
</evidence>
<name>A0A1M6XD89_FLAJO</name>
<accession>A0A1M6XD89</accession>
<dbReference type="AlphaFoldDB" id="A0A1M6XD89"/>
<dbReference type="GeneID" id="51671062"/>
<sequence>MNQEIGFESAGHISQANRVEFSELSSASIKKMDLELINLWNEKVNFWDMIYII</sequence>
<evidence type="ECO:0000313" key="2">
    <source>
        <dbReference type="Proteomes" id="UP000184112"/>
    </source>
</evidence>